<dbReference type="InterPro" id="IPR001915">
    <property type="entry name" value="Peptidase_M48"/>
</dbReference>
<keyword evidence="3 6" id="KW-0378">Hydrolase</keyword>
<dbReference type="CDD" id="cd07326">
    <property type="entry name" value="M56_BlaR1_MecR1_like"/>
    <property type="match status" value="1"/>
</dbReference>
<organism evidence="9 10">
    <name type="scientific">Planosporangium flavigriseum</name>
    <dbReference type="NCBI Taxonomy" id="373681"/>
    <lineage>
        <taxon>Bacteria</taxon>
        <taxon>Bacillati</taxon>
        <taxon>Actinomycetota</taxon>
        <taxon>Actinomycetes</taxon>
        <taxon>Micromonosporales</taxon>
        <taxon>Micromonosporaceae</taxon>
        <taxon>Planosporangium</taxon>
    </lineage>
</organism>
<dbReference type="Pfam" id="PF01435">
    <property type="entry name" value="Peptidase_M48"/>
    <property type="match status" value="1"/>
</dbReference>
<keyword evidence="5 6" id="KW-0482">Metalloprotease</keyword>
<sequence length="307" mass="31490">MIAASIVGAIVWLAVAAAAPGLGRRLPPAAATRLLVLAAVAVMASSLWVGGMLAFTLLARLPEIAEIGPWSPAKLSAGPPVPVAVAVAAIAVVTASLARAGTVLARRAAALWGTRRAVDGLPHAAGLIVLDDDRPDAYSTPPPDGRVVVSTGLLRELDPTERRALLAHETSHLAHSHSWWALAADLAAAANPILIPTARAVGHAVERWADEDAAAKVGDRTLVARTLARSALLIHAPCAPAPALGATARAVPQRVRALLAPAPRRRPVTVAALLGLLLATAGITAVAQHSADEFFDHAQTTAAARDR</sequence>
<evidence type="ECO:0000256" key="2">
    <source>
        <dbReference type="ARBA" id="ARBA00022723"/>
    </source>
</evidence>
<keyword evidence="7" id="KW-0472">Membrane</keyword>
<dbReference type="PANTHER" id="PTHR34978">
    <property type="entry name" value="POSSIBLE SENSOR-TRANSDUCER PROTEIN BLAR"/>
    <property type="match status" value="1"/>
</dbReference>
<comment type="similarity">
    <text evidence="6">Belongs to the peptidase M48 family.</text>
</comment>
<proteinExistence type="inferred from homology"/>
<accession>A0A8J3LME3</accession>
<reference evidence="9" key="1">
    <citation type="submission" date="2021-01" db="EMBL/GenBank/DDBJ databases">
        <title>Whole genome shotgun sequence of Planosporangium flavigriseum NBRC 105377.</title>
        <authorList>
            <person name="Komaki H."/>
            <person name="Tamura T."/>
        </authorList>
    </citation>
    <scope>NUCLEOTIDE SEQUENCE</scope>
    <source>
        <strain evidence="9">NBRC 105377</strain>
    </source>
</reference>
<dbReference type="PANTHER" id="PTHR34978:SF3">
    <property type="entry name" value="SLR0241 PROTEIN"/>
    <property type="match status" value="1"/>
</dbReference>
<keyword evidence="7" id="KW-0812">Transmembrane</keyword>
<evidence type="ECO:0000256" key="7">
    <source>
        <dbReference type="SAM" id="Phobius"/>
    </source>
</evidence>
<evidence type="ECO:0000256" key="1">
    <source>
        <dbReference type="ARBA" id="ARBA00022670"/>
    </source>
</evidence>
<keyword evidence="2" id="KW-0479">Metal-binding</keyword>
<dbReference type="GO" id="GO:0004222">
    <property type="term" value="F:metalloendopeptidase activity"/>
    <property type="evidence" value="ECO:0007669"/>
    <property type="project" value="InterPro"/>
</dbReference>
<protein>
    <submittedName>
        <fullName evidence="9">Peptidase M48</fullName>
    </submittedName>
</protein>
<evidence type="ECO:0000313" key="10">
    <source>
        <dbReference type="Proteomes" id="UP000653674"/>
    </source>
</evidence>
<evidence type="ECO:0000256" key="4">
    <source>
        <dbReference type="ARBA" id="ARBA00022833"/>
    </source>
</evidence>
<comment type="caution">
    <text evidence="9">The sequence shown here is derived from an EMBL/GenBank/DDBJ whole genome shotgun (WGS) entry which is preliminary data.</text>
</comment>
<evidence type="ECO:0000256" key="5">
    <source>
        <dbReference type="ARBA" id="ARBA00023049"/>
    </source>
</evidence>
<dbReference type="AlphaFoldDB" id="A0A8J3LME3"/>
<dbReference type="GO" id="GO:0006508">
    <property type="term" value="P:proteolysis"/>
    <property type="evidence" value="ECO:0007669"/>
    <property type="project" value="UniProtKB-KW"/>
</dbReference>
<comment type="cofactor">
    <cofactor evidence="6">
        <name>Zn(2+)</name>
        <dbReference type="ChEBI" id="CHEBI:29105"/>
    </cofactor>
    <text evidence="6">Binds 1 zinc ion per subunit.</text>
</comment>
<name>A0A8J3LME3_9ACTN</name>
<dbReference type="Proteomes" id="UP000653674">
    <property type="component" value="Unassembled WGS sequence"/>
</dbReference>
<dbReference type="EMBL" id="BONU01000009">
    <property type="protein sequence ID" value="GIG73400.1"/>
    <property type="molecule type" value="Genomic_DNA"/>
</dbReference>
<evidence type="ECO:0000256" key="3">
    <source>
        <dbReference type="ARBA" id="ARBA00022801"/>
    </source>
</evidence>
<evidence type="ECO:0000259" key="8">
    <source>
        <dbReference type="Pfam" id="PF01435"/>
    </source>
</evidence>
<feature type="transmembrane region" description="Helical" evidence="7">
    <location>
        <begin position="268"/>
        <end position="287"/>
    </location>
</feature>
<feature type="domain" description="Peptidase M48" evidence="8">
    <location>
        <begin position="127"/>
        <end position="187"/>
    </location>
</feature>
<gene>
    <name evidence="9" type="ORF">Pfl04_18040</name>
</gene>
<dbReference type="GO" id="GO:0046872">
    <property type="term" value="F:metal ion binding"/>
    <property type="evidence" value="ECO:0007669"/>
    <property type="project" value="UniProtKB-KW"/>
</dbReference>
<dbReference type="Gene3D" id="3.30.2010.10">
    <property type="entry name" value="Metalloproteases ('zincins'), catalytic domain"/>
    <property type="match status" value="1"/>
</dbReference>
<keyword evidence="7" id="KW-1133">Transmembrane helix</keyword>
<keyword evidence="10" id="KW-1185">Reference proteome</keyword>
<keyword evidence="4 6" id="KW-0862">Zinc</keyword>
<evidence type="ECO:0000313" key="9">
    <source>
        <dbReference type="EMBL" id="GIG73400.1"/>
    </source>
</evidence>
<dbReference type="RefSeq" id="WP_168078669.1">
    <property type="nucleotide sequence ID" value="NZ_BAAAQJ010000012.1"/>
</dbReference>
<feature type="transmembrane region" description="Helical" evidence="7">
    <location>
        <begin position="34"/>
        <end position="58"/>
    </location>
</feature>
<evidence type="ECO:0000256" key="6">
    <source>
        <dbReference type="RuleBase" id="RU003983"/>
    </source>
</evidence>
<keyword evidence="1 6" id="KW-0645">Protease</keyword>
<dbReference type="InterPro" id="IPR052173">
    <property type="entry name" value="Beta-lactam_resp_regulator"/>
</dbReference>